<evidence type="ECO:0000256" key="6">
    <source>
        <dbReference type="ARBA" id="ARBA00022737"/>
    </source>
</evidence>
<feature type="zinc finger region" description="C3H1-type" evidence="11">
    <location>
        <begin position="62"/>
        <end position="89"/>
    </location>
</feature>
<keyword evidence="8 11" id="KW-0862">Zinc</keyword>
<evidence type="ECO:0000256" key="3">
    <source>
        <dbReference type="ARBA" id="ARBA00016264"/>
    </source>
</evidence>
<feature type="domain" description="C3H1-type" evidence="13">
    <location>
        <begin position="90"/>
        <end position="117"/>
    </location>
</feature>
<dbReference type="Proteomes" id="UP001152320">
    <property type="component" value="Chromosome 8"/>
</dbReference>
<dbReference type="PROSITE" id="PS50158">
    <property type="entry name" value="ZF_CCHC"/>
    <property type="match status" value="1"/>
</dbReference>
<dbReference type="FunFam" id="4.10.1000.10:FF:000005">
    <property type="entry name" value="cleavage and polyadenylation specificity factor subunit 4"/>
    <property type="match status" value="1"/>
</dbReference>
<keyword evidence="6" id="KW-0677">Repeat</keyword>
<feature type="domain" description="CCHC-type" evidence="14">
    <location>
        <begin position="260"/>
        <end position="276"/>
    </location>
</feature>
<keyword evidence="16" id="KW-1185">Reference proteome</keyword>
<dbReference type="InterPro" id="IPR041686">
    <property type="entry name" value="Znf-CCCH_3"/>
</dbReference>
<name>A0A9Q1C2W4_HOLLE</name>
<evidence type="ECO:0000256" key="8">
    <source>
        <dbReference type="ARBA" id="ARBA00022833"/>
    </source>
</evidence>
<dbReference type="InterPro" id="IPR045348">
    <property type="entry name" value="CPSF4/Yth1"/>
</dbReference>
<dbReference type="Gene3D" id="4.10.60.10">
    <property type="entry name" value="Zinc finger, CCHC-type"/>
    <property type="match status" value="1"/>
</dbReference>
<gene>
    <name evidence="15" type="ORF">HOLleu_18191</name>
</gene>
<protein>
    <recommendedName>
        <fullName evidence="3">Cleavage and polyadenylation specificity factor subunit 4</fullName>
    </recommendedName>
</protein>
<comment type="caution">
    <text evidence="15">The sequence shown here is derived from an EMBL/GenBank/DDBJ whole genome shotgun (WGS) entry which is preliminary data.</text>
</comment>
<dbReference type="InterPro" id="IPR036855">
    <property type="entry name" value="Znf_CCCH_sf"/>
</dbReference>
<keyword evidence="7 11" id="KW-0863">Zinc-finger</keyword>
<proteinExistence type="inferred from homology"/>
<dbReference type="InterPro" id="IPR001878">
    <property type="entry name" value="Znf_CCHC"/>
</dbReference>
<evidence type="ECO:0000256" key="5">
    <source>
        <dbReference type="ARBA" id="ARBA00022723"/>
    </source>
</evidence>
<feature type="region of interest" description="Disordered" evidence="12">
    <location>
        <begin position="228"/>
        <end position="250"/>
    </location>
</feature>
<dbReference type="SUPFAM" id="SSF90229">
    <property type="entry name" value="CCCH zinc finger"/>
    <property type="match status" value="2"/>
</dbReference>
<dbReference type="Gene3D" id="4.10.1000.10">
    <property type="entry name" value="Zinc finger, CCCH-type"/>
    <property type="match status" value="2"/>
</dbReference>
<dbReference type="GO" id="GO:0006397">
    <property type="term" value="P:mRNA processing"/>
    <property type="evidence" value="ECO:0007669"/>
    <property type="project" value="UniProtKB-KW"/>
</dbReference>
<comment type="similarity">
    <text evidence="2">Belongs to the CPSF4/YTH1 family.</text>
</comment>
<dbReference type="EMBL" id="JAIZAY010000008">
    <property type="protein sequence ID" value="KAJ8037387.1"/>
    <property type="molecule type" value="Genomic_DNA"/>
</dbReference>
<dbReference type="InterPro" id="IPR036875">
    <property type="entry name" value="Znf_CCHC_sf"/>
</dbReference>
<evidence type="ECO:0000256" key="9">
    <source>
        <dbReference type="ARBA" id="ARBA00022884"/>
    </source>
</evidence>
<feature type="zinc finger region" description="C3H1-type" evidence="11">
    <location>
        <begin position="90"/>
        <end position="117"/>
    </location>
</feature>
<keyword evidence="5 11" id="KW-0479">Metal-binding</keyword>
<dbReference type="SMART" id="SM00343">
    <property type="entry name" value="ZnF_C2HC"/>
    <property type="match status" value="2"/>
</dbReference>
<dbReference type="Pfam" id="PF00098">
    <property type="entry name" value="zf-CCHC"/>
    <property type="match status" value="1"/>
</dbReference>
<dbReference type="SMART" id="SM00356">
    <property type="entry name" value="ZnF_C3H1"/>
    <property type="match status" value="5"/>
</dbReference>
<comment type="subcellular location">
    <subcellularLocation>
        <location evidence="1">Nucleus</location>
    </subcellularLocation>
</comment>
<dbReference type="InterPro" id="IPR000571">
    <property type="entry name" value="Znf_CCCH"/>
</dbReference>
<evidence type="ECO:0000256" key="7">
    <source>
        <dbReference type="ARBA" id="ARBA00022771"/>
    </source>
</evidence>
<feature type="zinc finger region" description="C3H1-type" evidence="11">
    <location>
        <begin position="35"/>
        <end position="61"/>
    </location>
</feature>
<dbReference type="SUPFAM" id="SSF57756">
    <property type="entry name" value="Retrovirus zinc finger-like domains"/>
    <property type="match status" value="2"/>
</dbReference>
<dbReference type="PANTHER" id="PTHR23102">
    <property type="entry name" value="CLEAVAGE AND POLYADENYLATION SPECIFICITY FACTOR SUBUNIT 4-RELATED"/>
    <property type="match status" value="1"/>
</dbReference>
<evidence type="ECO:0000313" key="16">
    <source>
        <dbReference type="Proteomes" id="UP001152320"/>
    </source>
</evidence>
<dbReference type="PANTHER" id="PTHR23102:SF24">
    <property type="entry name" value="CLEAVAGE AND POLYADENYLATION SPECIFICITY FACTOR SUBUNIT 4"/>
    <property type="match status" value="1"/>
</dbReference>
<dbReference type="OrthoDB" id="1914176at2759"/>
<feature type="domain" description="C3H1-type" evidence="13">
    <location>
        <begin position="118"/>
        <end position="145"/>
    </location>
</feature>
<dbReference type="AlphaFoldDB" id="A0A9Q1C2W4"/>
<keyword evidence="4" id="KW-0507">mRNA processing</keyword>
<dbReference type="GO" id="GO:0008270">
    <property type="term" value="F:zinc ion binding"/>
    <property type="evidence" value="ECO:0007669"/>
    <property type="project" value="UniProtKB-KW"/>
</dbReference>
<feature type="domain" description="C3H1-type" evidence="13">
    <location>
        <begin position="62"/>
        <end position="89"/>
    </location>
</feature>
<dbReference type="GO" id="GO:0003723">
    <property type="term" value="F:RNA binding"/>
    <property type="evidence" value="ECO:0007669"/>
    <property type="project" value="UniProtKB-KW"/>
</dbReference>
<dbReference type="GO" id="GO:0005634">
    <property type="term" value="C:nucleus"/>
    <property type="evidence" value="ECO:0007669"/>
    <property type="project" value="UniProtKB-SubCell"/>
</dbReference>
<accession>A0A9Q1C2W4</accession>
<evidence type="ECO:0000313" key="15">
    <source>
        <dbReference type="EMBL" id="KAJ8037387.1"/>
    </source>
</evidence>
<evidence type="ECO:0000259" key="14">
    <source>
        <dbReference type="PROSITE" id="PS50158"/>
    </source>
</evidence>
<evidence type="ECO:0000256" key="2">
    <source>
        <dbReference type="ARBA" id="ARBA00008907"/>
    </source>
</evidence>
<evidence type="ECO:0000256" key="11">
    <source>
        <dbReference type="PROSITE-ProRule" id="PRU00723"/>
    </source>
</evidence>
<evidence type="ECO:0000256" key="10">
    <source>
        <dbReference type="ARBA" id="ARBA00023242"/>
    </source>
</evidence>
<evidence type="ECO:0000256" key="12">
    <source>
        <dbReference type="SAM" id="MobiDB-lite"/>
    </source>
</evidence>
<organism evidence="15 16">
    <name type="scientific">Holothuria leucospilota</name>
    <name type="common">Black long sea cucumber</name>
    <name type="synonym">Mertensiothuria leucospilota</name>
    <dbReference type="NCBI Taxonomy" id="206669"/>
    <lineage>
        <taxon>Eukaryota</taxon>
        <taxon>Metazoa</taxon>
        <taxon>Echinodermata</taxon>
        <taxon>Eleutherozoa</taxon>
        <taxon>Echinozoa</taxon>
        <taxon>Holothuroidea</taxon>
        <taxon>Aspidochirotacea</taxon>
        <taxon>Aspidochirotida</taxon>
        <taxon>Holothuriidae</taxon>
        <taxon>Holothuria</taxon>
    </lineage>
</organism>
<dbReference type="PROSITE" id="PS50103">
    <property type="entry name" value="ZF_C3H1"/>
    <property type="match status" value="5"/>
</dbReference>
<feature type="zinc finger region" description="C3H1-type" evidence="11">
    <location>
        <begin position="118"/>
        <end position="145"/>
    </location>
</feature>
<feature type="zinc finger region" description="C3H1-type" evidence="11">
    <location>
        <begin position="147"/>
        <end position="169"/>
    </location>
</feature>
<keyword evidence="10" id="KW-0539">Nucleus</keyword>
<feature type="domain" description="C3H1-type" evidence="13">
    <location>
        <begin position="147"/>
        <end position="169"/>
    </location>
</feature>
<evidence type="ECO:0000259" key="13">
    <source>
        <dbReference type="PROSITE" id="PS50103"/>
    </source>
</evidence>
<sequence>MLGIVASVDHITFDIENAIEQQIGTQPLPFPGMDKSNAAVCTFFQHHSCTKGNMCPFRHVRGEKQIVCKHWLRGLCKKGDECEFLHQYDMTKMPECFFFSRFGMCNNKECPFLHIDPDSKIKDCPWYDRGFCKHGPSCKNRHVRRVMCQNYLNGFCLDGPGCKFQHPKFDNLISTTDYKESLKKLICHFCGLPGHKVMHCPSNPNAVDPKGSKQGIQVLGAKDTNIKTSTWSSNSHHHTTSSGHDDTLPKGIPRNKDHIKCYRCGHNGHIAANCTQMENSGGNFLSNNFPS</sequence>
<dbReference type="Pfam" id="PF15663">
    <property type="entry name" value="zf-CCCH_3"/>
    <property type="match status" value="1"/>
</dbReference>
<feature type="domain" description="C3H1-type" evidence="13">
    <location>
        <begin position="35"/>
        <end position="61"/>
    </location>
</feature>
<reference evidence="15" key="1">
    <citation type="submission" date="2021-10" db="EMBL/GenBank/DDBJ databases">
        <title>Tropical sea cucumber genome reveals ecological adaptation and Cuvierian tubules defense mechanism.</title>
        <authorList>
            <person name="Chen T."/>
        </authorList>
    </citation>
    <scope>NUCLEOTIDE SEQUENCE</scope>
    <source>
        <strain evidence="15">Nanhai2018</strain>
        <tissue evidence="15">Muscle</tissue>
    </source>
</reference>
<keyword evidence="9" id="KW-0694">RNA-binding</keyword>
<evidence type="ECO:0000256" key="1">
    <source>
        <dbReference type="ARBA" id="ARBA00004123"/>
    </source>
</evidence>
<evidence type="ECO:0000256" key="4">
    <source>
        <dbReference type="ARBA" id="ARBA00022664"/>
    </source>
</evidence>